<dbReference type="EMBL" id="KR029596">
    <property type="protein sequence ID" value="AKH47669.1"/>
    <property type="molecule type" value="Genomic_DNA"/>
</dbReference>
<evidence type="ECO:0000313" key="1">
    <source>
        <dbReference type="EMBL" id="AKH47669.1"/>
    </source>
</evidence>
<protein>
    <submittedName>
        <fullName evidence="1">Uncharacterized protein</fullName>
    </submittedName>
</protein>
<reference evidence="1" key="1">
    <citation type="journal article" date="2015" name="Front. Microbiol.">
        <title>Combining genomic sequencing methods to explore viral diversity and reveal potential virus-host interactions.</title>
        <authorList>
            <person name="Chow C.E."/>
            <person name="Winget D.M."/>
            <person name="White R.A.III."/>
            <person name="Hallam S.J."/>
            <person name="Suttle C.A."/>
        </authorList>
    </citation>
    <scope>NUCLEOTIDE SEQUENCE</scope>
    <source>
        <strain evidence="1">Oxic1_1</strain>
    </source>
</reference>
<name>A0A0F7L554_9VIRU</name>
<sequence length="101" mass="11041">MGLSLVIPAARSLSGRCATVAFLAFRAFTMATTRHCFILSHTVMCSGELSVIIPSAADNFGFGPHRRHEYSLREFFRSLVAPHFGQFAMLSPKGFGPTSFV</sequence>
<reference evidence="1" key="2">
    <citation type="submission" date="2015-03" db="EMBL/GenBank/DDBJ databases">
        <authorList>
            <person name="Chow C.-E.T."/>
            <person name="Winget D.M."/>
            <person name="White R.A.III."/>
            <person name="Hallam S.J."/>
            <person name="Suttle C.A."/>
        </authorList>
    </citation>
    <scope>NUCLEOTIDE SEQUENCE</scope>
    <source>
        <strain evidence="1">Oxic1_1</strain>
    </source>
</reference>
<proteinExistence type="predicted"/>
<accession>A0A0F7L554</accession>
<organism evidence="1">
    <name type="scientific">uncultured marine virus</name>
    <dbReference type="NCBI Taxonomy" id="186617"/>
    <lineage>
        <taxon>Viruses</taxon>
        <taxon>environmental samples</taxon>
    </lineage>
</organism>